<evidence type="ECO:0000313" key="1">
    <source>
        <dbReference type="EMBL" id="BAD53278.1"/>
    </source>
</evidence>
<dbReference type="AlphaFoldDB" id="Q5ZAU6"/>
<organism evidence="2">
    <name type="scientific">Oryza sativa subsp. japonica</name>
    <name type="common">Rice</name>
    <dbReference type="NCBI Taxonomy" id="39947"/>
    <lineage>
        <taxon>Eukaryota</taxon>
        <taxon>Viridiplantae</taxon>
        <taxon>Streptophyta</taxon>
        <taxon>Embryophyta</taxon>
        <taxon>Tracheophyta</taxon>
        <taxon>Spermatophyta</taxon>
        <taxon>Magnoliopsida</taxon>
        <taxon>Liliopsida</taxon>
        <taxon>Poales</taxon>
        <taxon>Poaceae</taxon>
        <taxon>BOP clade</taxon>
        <taxon>Oryzoideae</taxon>
        <taxon>Oryzeae</taxon>
        <taxon>Oryzinae</taxon>
        <taxon>Oryza</taxon>
        <taxon>Oryza sativa</taxon>
    </lineage>
</organism>
<dbReference type="Proteomes" id="UP000817658">
    <property type="component" value="Chromosome 1"/>
</dbReference>
<dbReference type="EMBL" id="AP003368">
    <property type="protein sequence ID" value="BAD53281.1"/>
    <property type="molecule type" value="Genomic_DNA"/>
</dbReference>
<protein>
    <submittedName>
        <fullName evidence="2">Uncharacterized protein</fullName>
    </submittedName>
</protein>
<accession>Q5ZAU6</accession>
<name>Q5ZAU6_ORYSJ</name>
<dbReference type="EMBL" id="AP003368">
    <property type="protein sequence ID" value="BAD53278.1"/>
    <property type="molecule type" value="Genomic_DNA"/>
</dbReference>
<evidence type="ECO:0000313" key="2">
    <source>
        <dbReference type="EMBL" id="BAD53281.1"/>
    </source>
</evidence>
<sequence>MSRGTISSGESRAQLPRWWGEIIKFFGGGLARDSAASLPSRLKLRVTGGI</sequence>
<gene>
    <name evidence="1" type="ORF">B1100D10.13</name>
    <name evidence="2" type="ORF">B1100D10.20</name>
</gene>
<proteinExistence type="predicted"/>
<reference evidence="2" key="1">
    <citation type="journal article" date="2002" name="Nature">
        <title>The genome sequence and structure of rice chromosome 1.</title>
        <authorList>
            <person name="Sasaki T."/>
            <person name="Matsumoto T."/>
            <person name="Yamamoto K."/>
            <person name="Sakata K."/>
            <person name="Baba T."/>
            <person name="Katayose Y."/>
            <person name="Wu J."/>
            <person name="Niimura Y."/>
            <person name="Cheng Z."/>
            <person name="Nagamura Y."/>
            <person name="Antonio B.A."/>
            <person name="Kanamori H."/>
            <person name="Hosokawa S."/>
            <person name="Masukawa M."/>
            <person name="Arikawa K."/>
            <person name="Chiden Y."/>
            <person name="Hayashi M."/>
            <person name="Okamoto M."/>
            <person name="Ando T."/>
            <person name="Aoki H."/>
            <person name="Arita K."/>
            <person name="Hamada M."/>
            <person name="Harada C."/>
            <person name="Hijishita S."/>
            <person name="Honda M."/>
            <person name="Ichikawa Y."/>
            <person name="Idonuma A."/>
            <person name="Iijima M."/>
            <person name="Ikeda M."/>
            <person name="Ikeno M."/>
            <person name="Itoh S."/>
            <person name="Itoh T."/>
            <person name="Itoh Y."/>
            <person name="Itoh Y."/>
            <person name="Iwabuchi A."/>
            <person name="Kamiya K."/>
            <person name="Karasawa W."/>
            <person name="Katagiri S."/>
            <person name="Kikuta A."/>
            <person name="Kobayashi N."/>
            <person name="Kono I."/>
            <person name="Machita K."/>
            <person name="Maehara T."/>
            <person name="Mizuno H."/>
            <person name="Mizubayashi T."/>
            <person name="Mukai Y."/>
            <person name="Nagasaki H."/>
            <person name="Nakashima M."/>
            <person name="Nakama Y."/>
            <person name="Nakamichi Y."/>
            <person name="Nakamura M."/>
            <person name="Namiki N."/>
            <person name="Negishi M."/>
            <person name="Ohta I."/>
            <person name="Ono N."/>
            <person name="Saji S."/>
            <person name="Sakai K."/>
            <person name="Shibata M."/>
            <person name="Shimokawa T."/>
            <person name="Shomura A."/>
            <person name="Song J."/>
            <person name="Takazaki Y."/>
            <person name="Terasawa K."/>
            <person name="Tsuji K."/>
            <person name="Waki K."/>
            <person name="Yamagata H."/>
            <person name="Yamane H."/>
            <person name="Yoshiki S."/>
            <person name="Yoshihara R."/>
            <person name="Yukawa K."/>
            <person name="Zhong H."/>
            <person name="Iwama H."/>
            <person name="Endo T."/>
            <person name="Ito H."/>
            <person name="Hahn J.H."/>
            <person name="Kim H.I."/>
            <person name="Eun M.Y."/>
            <person name="Yano M."/>
            <person name="Jiang J."/>
            <person name="Gojobori T."/>
        </authorList>
    </citation>
    <scope>NUCLEOTIDE SEQUENCE</scope>
</reference>